<dbReference type="EMBL" id="PYBV01000027">
    <property type="protein sequence ID" value="PYC67528.1"/>
    <property type="molecule type" value="Genomic_DNA"/>
</dbReference>
<protein>
    <recommendedName>
        <fullName evidence="2">Thiopeptide-type bacteriocin biosynthesis domain-containing protein</fullName>
    </recommendedName>
</protein>
<accession>A0A318NJ79</accession>
<evidence type="ECO:0000313" key="3">
    <source>
        <dbReference type="EMBL" id="PYC67528.1"/>
    </source>
</evidence>
<evidence type="ECO:0000259" key="2">
    <source>
        <dbReference type="Pfam" id="PF14028"/>
    </source>
</evidence>
<dbReference type="AlphaFoldDB" id="A0A318NJ79"/>
<dbReference type="Pfam" id="PF14028">
    <property type="entry name" value="Lant_dehydr_C"/>
    <property type="match status" value="1"/>
</dbReference>
<evidence type="ECO:0000256" key="1">
    <source>
        <dbReference type="SAM" id="MobiDB-lite"/>
    </source>
</evidence>
<dbReference type="InterPro" id="IPR023809">
    <property type="entry name" value="Thiopep_bacteriocin_synth_dom"/>
</dbReference>
<evidence type="ECO:0000313" key="4">
    <source>
        <dbReference type="Proteomes" id="UP000248333"/>
    </source>
</evidence>
<keyword evidence="4" id="KW-1185">Reference proteome</keyword>
<dbReference type="Proteomes" id="UP000248333">
    <property type="component" value="Unassembled WGS sequence"/>
</dbReference>
<gene>
    <name evidence="3" type="ORF">C7C45_21205</name>
</gene>
<comment type="caution">
    <text evidence="3">The sequence shown here is derived from an EMBL/GenBank/DDBJ whole genome shotgun (WGS) entry which is preliminary data.</text>
</comment>
<name>A0A318NJ79_9ACTN</name>
<feature type="region of interest" description="Disordered" evidence="1">
    <location>
        <begin position="1"/>
        <end position="29"/>
    </location>
</feature>
<organism evidence="3 4">
    <name type="scientific">Micromonospora arborensis</name>
    <dbReference type="NCBI Taxonomy" id="2116518"/>
    <lineage>
        <taxon>Bacteria</taxon>
        <taxon>Bacillati</taxon>
        <taxon>Actinomycetota</taxon>
        <taxon>Actinomycetes</taxon>
        <taxon>Micromonosporales</taxon>
        <taxon>Micromonosporaceae</taxon>
        <taxon>Micromonospora</taxon>
    </lineage>
</organism>
<reference evidence="3 4" key="1">
    <citation type="submission" date="2018-03" db="EMBL/GenBank/DDBJ databases">
        <title>Bioinformatic expansion and discovery of thiopeptide antibiotics.</title>
        <authorList>
            <person name="Schwalen C.J."/>
            <person name="Hudson G.A."/>
            <person name="Mitchell D.A."/>
        </authorList>
    </citation>
    <scope>NUCLEOTIDE SEQUENCE [LARGE SCALE GENOMIC DNA]</scope>
    <source>
        <strain evidence="3 4">NRRL 8041</strain>
    </source>
</reference>
<proteinExistence type="predicted"/>
<sequence length="363" mass="41055">MPARGQGRPDGRPERARHRVHHRDDGGGRVSTAPVWLSGHVFYHDDADRLLTELLLPMLTELRQRGLTHRQFYLRHWERGPHVRVRIQTLPAHRDQVREEVERRVAEYLAKHPGATDTDPSRLTTALHRLNVLENGTGTTVLDAEPPNTLRWIDYRPELAKYGGPQGVAVAEDVFDTSSLLAGEVVQRVGEGRVRLGVALQFLLLAARALGLTEAQRTVFFRHYHERWRSYVPDVALIDAWAQQYDTQRDTYRRMLDDLEHGRPLGRGLGRRWEDLIADAVGRLRPLVQRREVWPAEVDPSAPPFVGLAALVSQYLHTTNNRMNVRPQGECFVAYLAHRTAVDRGADVPELSGLAAGTGAEQP</sequence>
<dbReference type="OrthoDB" id="3607295at2"/>
<feature type="domain" description="Thiopeptide-type bacteriocin biosynthesis" evidence="2">
    <location>
        <begin position="36"/>
        <end position="340"/>
    </location>
</feature>